<accession>A0A3M7IXH7</accession>
<feature type="compositionally biased region" description="Basic residues" evidence="1">
    <location>
        <begin position="817"/>
        <end position="827"/>
    </location>
</feature>
<dbReference type="AlphaFoldDB" id="A0A3M7IXH7"/>
<feature type="compositionally biased region" description="Basic and acidic residues" evidence="1">
    <location>
        <begin position="415"/>
        <end position="426"/>
    </location>
</feature>
<feature type="compositionally biased region" description="Basic and acidic residues" evidence="1">
    <location>
        <begin position="1036"/>
        <end position="1046"/>
    </location>
</feature>
<dbReference type="OrthoDB" id="4115400at2759"/>
<feature type="region of interest" description="Disordered" evidence="1">
    <location>
        <begin position="390"/>
        <end position="426"/>
    </location>
</feature>
<feature type="region of interest" description="Disordered" evidence="1">
    <location>
        <begin position="594"/>
        <end position="632"/>
    </location>
</feature>
<name>A0A3M7IXH7_HORWE</name>
<feature type="region of interest" description="Disordered" evidence="1">
    <location>
        <begin position="683"/>
        <end position="705"/>
    </location>
</feature>
<reference evidence="2 3" key="1">
    <citation type="journal article" date="2018" name="BMC Genomics">
        <title>Genomic evidence for intraspecific hybridization in a clonal and extremely halotolerant yeast.</title>
        <authorList>
            <person name="Gostincar C."/>
            <person name="Stajich J.E."/>
            <person name="Zupancic J."/>
            <person name="Zalar P."/>
            <person name="Gunde-Cimerman N."/>
        </authorList>
    </citation>
    <scope>NUCLEOTIDE SEQUENCE [LARGE SCALE GENOMIC DNA]</scope>
    <source>
        <strain evidence="2 3">EXF-120</strain>
    </source>
</reference>
<feature type="compositionally biased region" description="Low complexity" evidence="1">
    <location>
        <begin position="1159"/>
        <end position="1178"/>
    </location>
</feature>
<feature type="compositionally biased region" description="Basic and acidic residues" evidence="1">
    <location>
        <begin position="804"/>
        <end position="816"/>
    </location>
</feature>
<feature type="compositionally biased region" description="Polar residues" evidence="1">
    <location>
        <begin position="290"/>
        <end position="318"/>
    </location>
</feature>
<feature type="compositionally biased region" description="Polar residues" evidence="1">
    <location>
        <begin position="248"/>
        <end position="263"/>
    </location>
</feature>
<dbReference type="Proteomes" id="UP000281677">
    <property type="component" value="Unassembled WGS sequence"/>
</dbReference>
<evidence type="ECO:0000313" key="2">
    <source>
        <dbReference type="EMBL" id="RMZ30083.1"/>
    </source>
</evidence>
<feature type="compositionally biased region" description="Basic and acidic residues" evidence="1">
    <location>
        <begin position="359"/>
        <end position="373"/>
    </location>
</feature>
<feature type="compositionally biased region" description="Polar residues" evidence="1">
    <location>
        <begin position="1051"/>
        <end position="1063"/>
    </location>
</feature>
<feature type="compositionally biased region" description="Basic and acidic residues" evidence="1">
    <location>
        <begin position="394"/>
        <end position="408"/>
    </location>
</feature>
<evidence type="ECO:0000313" key="3">
    <source>
        <dbReference type="Proteomes" id="UP000281677"/>
    </source>
</evidence>
<organism evidence="2 3">
    <name type="scientific">Hortaea werneckii</name>
    <name type="common">Black yeast</name>
    <name type="synonym">Cladosporium werneckii</name>
    <dbReference type="NCBI Taxonomy" id="91943"/>
    <lineage>
        <taxon>Eukaryota</taxon>
        <taxon>Fungi</taxon>
        <taxon>Dikarya</taxon>
        <taxon>Ascomycota</taxon>
        <taxon>Pezizomycotina</taxon>
        <taxon>Dothideomycetes</taxon>
        <taxon>Dothideomycetidae</taxon>
        <taxon>Mycosphaerellales</taxon>
        <taxon>Teratosphaeriaceae</taxon>
        <taxon>Hortaea</taxon>
    </lineage>
</organism>
<feature type="region of interest" description="Disordered" evidence="1">
    <location>
        <begin position="219"/>
        <end position="373"/>
    </location>
</feature>
<proteinExistence type="predicted"/>
<protein>
    <submittedName>
        <fullName evidence="2">Uncharacterized protein</fullName>
    </submittedName>
</protein>
<evidence type="ECO:0000256" key="1">
    <source>
        <dbReference type="SAM" id="MobiDB-lite"/>
    </source>
</evidence>
<feature type="region of interest" description="Disordered" evidence="1">
    <location>
        <begin position="801"/>
        <end position="849"/>
    </location>
</feature>
<dbReference type="VEuPathDB" id="FungiDB:BTJ68_05084"/>
<dbReference type="EMBL" id="QWIT01000142">
    <property type="protein sequence ID" value="RMZ30083.1"/>
    <property type="molecule type" value="Genomic_DNA"/>
</dbReference>
<gene>
    <name evidence="2" type="ORF">D0859_05799</name>
</gene>
<sequence>MNRYATSGIFGVFHNHASPKEQPGQPGSLVRASAGLAKPSEPFHSPFHRISFYTSTFIEKGDCLQEATRVRLESLRIDDLADVANLAQDSSLQAAADLVSLETSARETTMMRQREGSEAGSDILVGPPAGQQPRVEVKGGRYLIIRLGKEKLSRAVFPDRSDEEDDFGINASDGYDDFAGRNARGTYSKAYTLRHPDIEWVHRGQGRYLPAGEIKRSLPSEPIKRSRHSRVTDANHATIENDALMTDGLSNPNDSRRPTTTQPFPVALQARASNDFTDRPPRKRRIVEQESLNDSLSTPPTTGLRQRPSTQLTPSTTEMRAARLARRAQPVQSIERQGRSIRRSDSYAIADTSDEDSEEEKKVELGDKEPTFSKQYVDAHPRETFYHAGNGWYKRGERPRKSSTRHSDFSIPGLPKEHTRSFSQKLDRARSYHKDELDDYPGMEFHHCGNGYYRVGPDPAGKRGSHVVRGPNDAGPTGSGTVDKAYMVAHPEEEWVHRGAGRYLRKSEVERLDLEAGASATPVPSTTKEPEPQQTYDKQYAIMNGMENFHHVGGGRYRRSYPVTENPEAESEDESGRLYGKAYVDAHPNEEFHHRGQGRYAKGPRPAFTAPIARDKDESEGASETAYDEGVSAPATKKDELFDTSYVAKHPDITFYHKGQGRWAKGLPPPGSHNKVAVRGPGAAEYQARRQSEDDEFKEDPALKGAPPLTALVTREEGPTKFPTINWYYRGGGKWSRISKFEAEARGEPTYREKLALASKRRRQARMGEDREAQIGDESVVGETGTMEDNELDYSKLLAKHMKPPRDQSEEGIRTEKPKRRKPRKQRTTLGRDGDDAGPSKPATPPEPIKMLTEEEDVLGPDDLVPLYGEWPADEQPLDPLDRLYRKTYKPINTEAMHNALTKHPVEARPTSVLYTLADHFAGLLAQLQEEYLEVDRIIAPHAKVPRKPAKGGRDPIDPMVFEDKKEADLYDYAFDPRKIGEQDPQAQKIVRDAEGRELRKRRNRSGVDAAETVPGWDFGEGAGGAGAKRQSRQPHRFESVVEPPRRRGRTSNIAGSANSKAGSLTPDRAATPSGNSQSIQGSFVGGNYVPATAGRWKGHVPKRVAELKENSTPAPGPAPSTTPDGKPRKGRPPGSKNLHKRSDAGIKKGPRKKKVVEGADGATGAAAGPAHPVAGAAESADANTRADGTLNMNGGAMAGSSKGTSVMGAGADIGQNQLAGGERQAYNPLDYYIQ</sequence>
<comment type="caution">
    <text evidence="2">The sequence shown here is derived from an EMBL/GenBank/DDBJ whole genome shotgun (WGS) entry which is preliminary data.</text>
</comment>
<feature type="region of interest" description="Disordered" evidence="1">
    <location>
        <begin position="762"/>
        <end position="789"/>
    </location>
</feature>
<feature type="region of interest" description="Disordered" evidence="1">
    <location>
        <begin position="976"/>
        <end position="1235"/>
    </location>
</feature>
<feature type="compositionally biased region" description="Basic and acidic residues" evidence="1">
    <location>
        <begin position="336"/>
        <end position="345"/>
    </location>
</feature>
<feature type="compositionally biased region" description="Polar residues" evidence="1">
    <location>
        <begin position="1073"/>
        <end position="1082"/>
    </location>
</feature>